<dbReference type="Pfam" id="PF01757">
    <property type="entry name" value="Acyl_transf_3"/>
    <property type="match status" value="1"/>
</dbReference>
<feature type="transmembrane region" description="Helical" evidence="1">
    <location>
        <begin position="558"/>
        <end position="576"/>
    </location>
</feature>
<feature type="transmembrane region" description="Helical" evidence="1">
    <location>
        <begin position="344"/>
        <end position="364"/>
    </location>
</feature>
<evidence type="ECO:0000259" key="3">
    <source>
        <dbReference type="Pfam" id="PF20146"/>
    </source>
</evidence>
<sequence>MTEDKRRGKWRKVLRLWCQIAQKFGVPFPLPQLPSLSRGVSEQCIHSLYNLFRNPKLLAYYLDATGKPPSGILVGNVASLGSYDECTNYIPDAHYCMLHPIRWGICAPKQCDKQDLTKLVDIFFPVLKLPVVNITTEFSLRVAKGSKEAKPIYFLCQKEPEYTTGVIVTLTLCGIILSLCLVGTVLDILSSFFKPRLSTVNNTEGYMPIENVSIAIDNDQAPPHVPAFAEHDGISDNSQMIHSYQEGTGVPECSPLTSSPEQPKEPNVAAQFLLCFSLIQNTNRILSTKVPPGAITSINGMRVLSMWWVILGHCYYFMLFHRPSNPLTFFGIIKRFTFQAIENAIFSVDSFFFLSGLLVAYLSLRHMEKNNGQLPLFNYYFHRFWRLTPTYMFVLLFWDKLTVFLSEGPYWFNHQSNKACNKYWWTNLLYINNFYPTQKDASCMGWTWYLANDMQFYIIAPAVLFMAYRFRLVGMLIIVGVLMGASFITTAIIYAHYDLAAVLLGAKARANKAKGIDSQSLTYVKPYCRIAPYLVGMLLGYIILHFKDWKMSKVRTYMFNAAGWCVAIVVALSTLYGEYSAVRKDNPKPFTRAEDIIYGTFSHCAWGLALAWVIFACHRRLGGLVDKILSAHFWIPLSRLTYSAYLVHPIVLLTYLVSQQTNYDYSDVHIAFFFTGSVVLSYAAAFIVSVCVEFPMIQLEKLIFKTKR</sequence>
<feature type="domain" description="Acyltransferase 3" evidence="2">
    <location>
        <begin position="296"/>
        <end position="686"/>
    </location>
</feature>
<dbReference type="InterPro" id="IPR002656">
    <property type="entry name" value="Acyl_transf_3_dom"/>
</dbReference>
<gene>
    <name evidence="4" type="ORF">PEVE_00033620</name>
</gene>
<feature type="transmembrane region" description="Helical" evidence="1">
    <location>
        <begin position="384"/>
        <end position="405"/>
    </location>
</feature>
<protein>
    <recommendedName>
        <fullName evidence="6">Acyltransferase 3 domain-containing protein</fullName>
    </recommendedName>
</protein>
<evidence type="ECO:0000256" key="1">
    <source>
        <dbReference type="SAM" id="Phobius"/>
    </source>
</evidence>
<feature type="transmembrane region" description="Helical" evidence="1">
    <location>
        <begin position="303"/>
        <end position="320"/>
    </location>
</feature>
<name>A0ABN8LMM2_9CNID</name>
<evidence type="ECO:0008006" key="6">
    <source>
        <dbReference type="Google" id="ProtNLM"/>
    </source>
</evidence>
<dbReference type="InterPro" id="IPR006621">
    <property type="entry name" value="Nose-resist-to-fluoxetine_N"/>
</dbReference>
<feature type="domain" description="Nose resistant-to-fluoxetine protein N-terminal" evidence="3">
    <location>
        <begin position="61"/>
        <end position="89"/>
    </location>
</feature>
<reference evidence="4 5" key="1">
    <citation type="submission" date="2022-05" db="EMBL/GenBank/DDBJ databases">
        <authorList>
            <consortium name="Genoscope - CEA"/>
            <person name="William W."/>
        </authorList>
    </citation>
    <scope>NUCLEOTIDE SEQUENCE [LARGE SCALE GENOMIC DNA]</scope>
</reference>
<keyword evidence="5" id="KW-1185">Reference proteome</keyword>
<dbReference type="PANTHER" id="PTHR11161">
    <property type="entry name" value="O-ACYLTRANSFERASE"/>
    <property type="match status" value="1"/>
</dbReference>
<evidence type="ECO:0000313" key="5">
    <source>
        <dbReference type="Proteomes" id="UP001159427"/>
    </source>
</evidence>
<evidence type="ECO:0000259" key="2">
    <source>
        <dbReference type="Pfam" id="PF01757"/>
    </source>
</evidence>
<feature type="transmembrane region" description="Helical" evidence="1">
    <location>
        <begin position="530"/>
        <end position="546"/>
    </location>
</feature>
<dbReference type="Proteomes" id="UP001159427">
    <property type="component" value="Unassembled WGS sequence"/>
</dbReference>
<keyword evidence="1" id="KW-0812">Transmembrane</keyword>
<feature type="transmembrane region" description="Helical" evidence="1">
    <location>
        <begin position="670"/>
        <end position="692"/>
    </location>
</feature>
<feature type="transmembrane region" description="Helical" evidence="1">
    <location>
        <begin position="475"/>
        <end position="497"/>
    </location>
</feature>
<evidence type="ECO:0000313" key="4">
    <source>
        <dbReference type="EMBL" id="CAH3016902.1"/>
    </source>
</evidence>
<accession>A0ABN8LMM2</accession>
<feature type="transmembrane region" description="Helical" evidence="1">
    <location>
        <begin position="639"/>
        <end position="658"/>
    </location>
</feature>
<keyword evidence="1" id="KW-0472">Membrane</keyword>
<dbReference type="PANTHER" id="PTHR11161:SF0">
    <property type="entry name" value="O-ACYLTRANSFERASE LIKE PROTEIN"/>
    <property type="match status" value="1"/>
</dbReference>
<dbReference type="Pfam" id="PF20146">
    <property type="entry name" value="NRF"/>
    <property type="match status" value="1"/>
</dbReference>
<feature type="transmembrane region" description="Helical" evidence="1">
    <location>
        <begin position="596"/>
        <end position="618"/>
    </location>
</feature>
<feature type="transmembrane region" description="Helical" evidence="1">
    <location>
        <begin position="166"/>
        <end position="189"/>
    </location>
</feature>
<dbReference type="InterPro" id="IPR052728">
    <property type="entry name" value="O2_lipid_transport_reg"/>
</dbReference>
<organism evidence="4 5">
    <name type="scientific">Porites evermanni</name>
    <dbReference type="NCBI Taxonomy" id="104178"/>
    <lineage>
        <taxon>Eukaryota</taxon>
        <taxon>Metazoa</taxon>
        <taxon>Cnidaria</taxon>
        <taxon>Anthozoa</taxon>
        <taxon>Hexacorallia</taxon>
        <taxon>Scleractinia</taxon>
        <taxon>Fungiina</taxon>
        <taxon>Poritidae</taxon>
        <taxon>Porites</taxon>
    </lineage>
</organism>
<proteinExistence type="predicted"/>
<dbReference type="EMBL" id="CALNXI010000050">
    <property type="protein sequence ID" value="CAH3016902.1"/>
    <property type="molecule type" value="Genomic_DNA"/>
</dbReference>
<feature type="transmembrane region" description="Helical" evidence="1">
    <location>
        <begin position="446"/>
        <end position="468"/>
    </location>
</feature>
<comment type="caution">
    <text evidence="4">The sequence shown here is derived from an EMBL/GenBank/DDBJ whole genome shotgun (WGS) entry which is preliminary data.</text>
</comment>
<keyword evidence="1" id="KW-1133">Transmembrane helix</keyword>